<gene>
    <name evidence="1" type="ORF">LCGC14_0784310</name>
</gene>
<comment type="caution">
    <text evidence="1">The sequence shown here is derived from an EMBL/GenBank/DDBJ whole genome shotgun (WGS) entry which is preliminary data.</text>
</comment>
<dbReference type="EMBL" id="LAZR01002042">
    <property type="protein sequence ID" value="KKN35378.1"/>
    <property type="molecule type" value="Genomic_DNA"/>
</dbReference>
<evidence type="ECO:0000313" key="1">
    <source>
        <dbReference type="EMBL" id="KKN35378.1"/>
    </source>
</evidence>
<reference evidence="1" key="1">
    <citation type="journal article" date="2015" name="Nature">
        <title>Complex archaea that bridge the gap between prokaryotes and eukaryotes.</title>
        <authorList>
            <person name="Spang A."/>
            <person name="Saw J.H."/>
            <person name="Jorgensen S.L."/>
            <person name="Zaremba-Niedzwiedzka K."/>
            <person name="Martijn J."/>
            <person name="Lind A.E."/>
            <person name="van Eijk R."/>
            <person name="Schleper C."/>
            <person name="Guy L."/>
            <person name="Ettema T.J."/>
        </authorList>
    </citation>
    <scope>NUCLEOTIDE SEQUENCE</scope>
</reference>
<accession>A0A0F9T1N5</accession>
<sequence length="77" mass="8845">MTNSLINKLLEGEDIIELLRIKLQIQGGSIKNYRIWLGRFPGVVDLEQAKNKTIGYVDESIAILEDNLQKLNELKNY</sequence>
<proteinExistence type="predicted"/>
<name>A0A0F9T1N5_9ZZZZ</name>
<protein>
    <submittedName>
        <fullName evidence="1">Uncharacterized protein</fullName>
    </submittedName>
</protein>
<organism evidence="1">
    <name type="scientific">marine sediment metagenome</name>
    <dbReference type="NCBI Taxonomy" id="412755"/>
    <lineage>
        <taxon>unclassified sequences</taxon>
        <taxon>metagenomes</taxon>
        <taxon>ecological metagenomes</taxon>
    </lineage>
</organism>
<dbReference type="AlphaFoldDB" id="A0A0F9T1N5"/>